<proteinExistence type="predicted"/>
<dbReference type="GO" id="GO:0005886">
    <property type="term" value="C:plasma membrane"/>
    <property type="evidence" value="ECO:0007669"/>
    <property type="project" value="TreeGrafter"/>
</dbReference>
<evidence type="ECO:0000313" key="2">
    <source>
        <dbReference type="EMBL" id="SDZ99815.1"/>
    </source>
</evidence>
<evidence type="ECO:0000256" key="1">
    <source>
        <dbReference type="SAM" id="Phobius"/>
    </source>
</evidence>
<dbReference type="OrthoDB" id="345900at2"/>
<reference evidence="2 3" key="1">
    <citation type="submission" date="2016-10" db="EMBL/GenBank/DDBJ databases">
        <authorList>
            <person name="de Groot N.N."/>
        </authorList>
    </citation>
    <scope>NUCLEOTIDE SEQUENCE [LARGE SCALE GENOMIC DNA]</scope>
    <source>
        <strain evidence="2 3">CCM7597</strain>
    </source>
</reference>
<keyword evidence="1" id="KW-0472">Membrane</keyword>
<dbReference type="EMBL" id="FNQR01000002">
    <property type="protein sequence ID" value="SDZ99815.1"/>
    <property type="molecule type" value="Genomic_DNA"/>
</dbReference>
<dbReference type="PANTHER" id="PTHR35813:SF1">
    <property type="entry name" value="INNER MEMBRANE PROTEIN YBAN"/>
    <property type="match status" value="1"/>
</dbReference>
<keyword evidence="1" id="KW-1133">Transmembrane helix</keyword>
<accession>A0A1H3XK20</accession>
<feature type="transmembrane region" description="Helical" evidence="1">
    <location>
        <begin position="7"/>
        <end position="28"/>
    </location>
</feature>
<dbReference type="AlphaFoldDB" id="A0A1H3XK20"/>
<dbReference type="Proteomes" id="UP000198584">
    <property type="component" value="Unassembled WGS sequence"/>
</dbReference>
<dbReference type="RefSeq" id="WP_093042305.1">
    <property type="nucleotide sequence ID" value="NZ_FNQR01000002.1"/>
</dbReference>
<dbReference type="PANTHER" id="PTHR35813">
    <property type="entry name" value="INNER MEMBRANE PROTEIN YBAN"/>
    <property type="match status" value="1"/>
</dbReference>
<sequence length="123" mass="14324">MHLILRITLIVSGFITLFLGILGIILPLLPTTPFLLLSAACFVRSSDRLYHWLITNKWFGRYIRDFREKRAIPMRAKVIGVTVLWVSMLSSAFLFVELWLIRVLMILIGAFFTYVMLSFKTLR</sequence>
<evidence type="ECO:0008006" key="4">
    <source>
        <dbReference type="Google" id="ProtNLM"/>
    </source>
</evidence>
<keyword evidence="3" id="KW-1185">Reference proteome</keyword>
<feature type="transmembrane region" description="Helical" evidence="1">
    <location>
        <begin position="99"/>
        <end position="117"/>
    </location>
</feature>
<keyword evidence="1" id="KW-0812">Transmembrane</keyword>
<dbReference type="PIRSF" id="PIRSF016789">
    <property type="entry name" value="DUF454"/>
    <property type="match status" value="1"/>
</dbReference>
<dbReference type="STRING" id="571932.SAMN05421743_102177"/>
<organism evidence="2 3">
    <name type="scientific">Thalassobacillus cyri</name>
    <dbReference type="NCBI Taxonomy" id="571932"/>
    <lineage>
        <taxon>Bacteria</taxon>
        <taxon>Bacillati</taxon>
        <taxon>Bacillota</taxon>
        <taxon>Bacilli</taxon>
        <taxon>Bacillales</taxon>
        <taxon>Bacillaceae</taxon>
        <taxon>Thalassobacillus</taxon>
    </lineage>
</organism>
<protein>
    <recommendedName>
        <fullName evidence="4">DUF454 domain-containing protein</fullName>
    </recommendedName>
</protein>
<evidence type="ECO:0000313" key="3">
    <source>
        <dbReference type="Proteomes" id="UP000198584"/>
    </source>
</evidence>
<dbReference type="Pfam" id="PF04304">
    <property type="entry name" value="DUF454"/>
    <property type="match status" value="1"/>
</dbReference>
<name>A0A1H3XK20_9BACI</name>
<gene>
    <name evidence="2" type="ORF">SAMN05421743_102177</name>
</gene>
<dbReference type="InterPro" id="IPR007401">
    <property type="entry name" value="DUF454"/>
</dbReference>